<dbReference type="Pfam" id="PF19746">
    <property type="entry name" value="DUF6233"/>
    <property type="match status" value="1"/>
</dbReference>
<sequence length="109" mass="12322">MSELSPAERLAKLRTLEEWLAWQLDQTRRKIGDVERRLQQEEQGGYISEQAIHNDHPAGVTIHRADCTMIERPVTSLTAEKACWSLSNDKSFFHPCQFCAPGKALGLDG</sequence>
<gene>
    <name evidence="1" type="ORF">ACFPIH_26145</name>
</gene>
<dbReference type="RefSeq" id="WP_381167398.1">
    <property type="nucleotide sequence ID" value="NZ_JBHSFK010000017.1"/>
</dbReference>
<keyword evidence="2" id="KW-1185">Reference proteome</keyword>
<name>A0ABV9AV20_9ACTN</name>
<dbReference type="InterPro" id="IPR046200">
    <property type="entry name" value="DUF6233"/>
</dbReference>
<comment type="caution">
    <text evidence="1">The sequence shown here is derived from an EMBL/GenBank/DDBJ whole genome shotgun (WGS) entry which is preliminary data.</text>
</comment>
<evidence type="ECO:0000313" key="1">
    <source>
        <dbReference type="EMBL" id="MFC4502951.1"/>
    </source>
</evidence>
<dbReference type="Proteomes" id="UP001595839">
    <property type="component" value="Unassembled WGS sequence"/>
</dbReference>
<dbReference type="EMBL" id="JBHSFK010000017">
    <property type="protein sequence ID" value="MFC4502951.1"/>
    <property type="molecule type" value="Genomic_DNA"/>
</dbReference>
<reference evidence="2" key="1">
    <citation type="journal article" date="2019" name="Int. J. Syst. Evol. Microbiol.">
        <title>The Global Catalogue of Microorganisms (GCM) 10K type strain sequencing project: providing services to taxonomists for standard genome sequencing and annotation.</title>
        <authorList>
            <consortium name="The Broad Institute Genomics Platform"/>
            <consortium name="The Broad Institute Genome Sequencing Center for Infectious Disease"/>
            <person name="Wu L."/>
            <person name="Ma J."/>
        </authorList>
    </citation>
    <scope>NUCLEOTIDE SEQUENCE [LARGE SCALE GENOMIC DNA]</scope>
    <source>
        <strain evidence="2">CGMCC 4.7177</strain>
    </source>
</reference>
<accession>A0ABV9AV20</accession>
<proteinExistence type="predicted"/>
<protein>
    <submittedName>
        <fullName evidence="1">DUF6233 domain-containing protein</fullName>
    </submittedName>
</protein>
<organism evidence="1 2">
    <name type="scientific">Streptomyces vulcanius</name>
    <dbReference type="NCBI Taxonomy" id="1441876"/>
    <lineage>
        <taxon>Bacteria</taxon>
        <taxon>Bacillati</taxon>
        <taxon>Actinomycetota</taxon>
        <taxon>Actinomycetes</taxon>
        <taxon>Kitasatosporales</taxon>
        <taxon>Streptomycetaceae</taxon>
        <taxon>Streptomyces</taxon>
    </lineage>
</organism>
<evidence type="ECO:0000313" key="2">
    <source>
        <dbReference type="Proteomes" id="UP001595839"/>
    </source>
</evidence>